<proteinExistence type="predicted"/>
<reference evidence="1 2" key="1">
    <citation type="submission" date="2018-06" db="EMBL/GenBank/DDBJ databases">
        <authorList>
            <consortium name="Pathogen Informatics"/>
            <person name="Doyle S."/>
        </authorList>
    </citation>
    <scope>NUCLEOTIDE SEQUENCE [LARGE SCALE GENOMIC DNA]</scope>
    <source>
        <strain evidence="1 2">NCTC13156</strain>
    </source>
</reference>
<dbReference type="EMBL" id="UGJF01000002">
    <property type="protein sequence ID" value="STQ88941.1"/>
    <property type="molecule type" value="Genomic_DNA"/>
</dbReference>
<dbReference type="AlphaFoldDB" id="A0A377Q501"/>
<gene>
    <name evidence="1" type="ORF">NCTC13156_01748</name>
</gene>
<sequence length="76" mass="8890">MKINIGSEVFEIPNTSWLNKEEIEKEVVAILLSKKLKDKQEVVLVSQTSREHFFFGVQETYYFCNSGLVKKYPTLF</sequence>
<protein>
    <submittedName>
        <fullName evidence="1">Uncharacterized protein</fullName>
    </submittedName>
</protein>
<evidence type="ECO:0000313" key="1">
    <source>
        <dbReference type="EMBL" id="STQ88941.1"/>
    </source>
</evidence>
<dbReference type="Proteomes" id="UP000255269">
    <property type="component" value="Unassembled WGS sequence"/>
</dbReference>
<accession>A0A377Q501</accession>
<name>A0A377Q501_9HELI</name>
<dbReference type="RefSeq" id="WP_065827234.1">
    <property type="nucleotide sequence ID" value="NZ_MAPE01000124.1"/>
</dbReference>
<evidence type="ECO:0000313" key="2">
    <source>
        <dbReference type="Proteomes" id="UP000255269"/>
    </source>
</evidence>
<organism evidence="1 2">
    <name type="scientific">Helicobacter pullorum</name>
    <dbReference type="NCBI Taxonomy" id="35818"/>
    <lineage>
        <taxon>Bacteria</taxon>
        <taxon>Pseudomonadati</taxon>
        <taxon>Campylobacterota</taxon>
        <taxon>Epsilonproteobacteria</taxon>
        <taxon>Campylobacterales</taxon>
        <taxon>Helicobacteraceae</taxon>
        <taxon>Helicobacter</taxon>
    </lineage>
</organism>